<dbReference type="Pfam" id="PF00202">
    <property type="entry name" value="Aminotran_3"/>
    <property type="match status" value="1"/>
</dbReference>
<comment type="similarity">
    <text evidence="2 5">Belongs to the class-III pyridoxal-phosphate-dependent aminotransferase family.</text>
</comment>
<organism evidence="6 7">
    <name type="scientific">Limobrevibacterium gyesilva</name>
    <dbReference type="NCBI Taxonomy" id="2991712"/>
    <lineage>
        <taxon>Bacteria</taxon>
        <taxon>Pseudomonadati</taxon>
        <taxon>Pseudomonadota</taxon>
        <taxon>Alphaproteobacteria</taxon>
        <taxon>Acetobacterales</taxon>
        <taxon>Acetobacteraceae</taxon>
        <taxon>Limobrevibacterium</taxon>
    </lineage>
</organism>
<keyword evidence="7" id="KW-1185">Reference proteome</keyword>
<dbReference type="RefSeq" id="WP_264711826.1">
    <property type="nucleotide sequence ID" value="NZ_JAPDNT010000001.1"/>
</dbReference>
<dbReference type="PIRSF" id="PIRSF000521">
    <property type="entry name" value="Transaminase_4ab_Lys_Orn"/>
    <property type="match status" value="1"/>
</dbReference>
<dbReference type="NCBIfam" id="NF005812">
    <property type="entry name" value="PRK07678.1"/>
    <property type="match status" value="1"/>
</dbReference>
<keyword evidence="3 6" id="KW-0808">Transferase</keyword>
<dbReference type="InterPro" id="IPR049704">
    <property type="entry name" value="Aminotrans_3_PPA_site"/>
</dbReference>
<dbReference type="AlphaFoldDB" id="A0AA41YMX9"/>
<dbReference type="InterPro" id="IPR015421">
    <property type="entry name" value="PyrdxlP-dep_Trfase_major"/>
</dbReference>
<dbReference type="InterPro" id="IPR015424">
    <property type="entry name" value="PyrdxlP-dep_Trfase"/>
</dbReference>
<dbReference type="Gene3D" id="3.40.640.10">
    <property type="entry name" value="Type I PLP-dependent aspartate aminotransferase-like (Major domain)"/>
    <property type="match status" value="1"/>
</dbReference>
<dbReference type="Gene3D" id="3.90.1150.10">
    <property type="entry name" value="Aspartate Aminotransferase, domain 1"/>
    <property type="match status" value="1"/>
</dbReference>
<keyword evidence="4 5" id="KW-0663">Pyridoxal phosphate</keyword>
<dbReference type="Proteomes" id="UP001165679">
    <property type="component" value="Unassembled WGS sequence"/>
</dbReference>
<evidence type="ECO:0000256" key="2">
    <source>
        <dbReference type="ARBA" id="ARBA00008954"/>
    </source>
</evidence>
<evidence type="ECO:0000313" key="7">
    <source>
        <dbReference type="Proteomes" id="UP001165679"/>
    </source>
</evidence>
<dbReference type="GO" id="GO:0030170">
    <property type="term" value="F:pyridoxal phosphate binding"/>
    <property type="evidence" value="ECO:0007669"/>
    <property type="project" value="InterPro"/>
</dbReference>
<evidence type="ECO:0000256" key="4">
    <source>
        <dbReference type="ARBA" id="ARBA00022898"/>
    </source>
</evidence>
<dbReference type="EMBL" id="JAPDNT010000001">
    <property type="protein sequence ID" value="MCW3473245.1"/>
    <property type="molecule type" value="Genomic_DNA"/>
</dbReference>
<reference evidence="6" key="2">
    <citation type="submission" date="2022-10" db="EMBL/GenBank/DDBJ databases">
        <authorList>
            <person name="Trinh H.N."/>
        </authorList>
    </citation>
    <scope>NUCLEOTIDE SEQUENCE</scope>
    <source>
        <strain evidence="6">RN2-1</strain>
    </source>
</reference>
<dbReference type="CDD" id="cd00610">
    <property type="entry name" value="OAT_like"/>
    <property type="match status" value="1"/>
</dbReference>
<dbReference type="PROSITE" id="PS00600">
    <property type="entry name" value="AA_TRANSFER_CLASS_3"/>
    <property type="match status" value="1"/>
</dbReference>
<dbReference type="GO" id="GO:0008483">
    <property type="term" value="F:transaminase activity"/>
    <property type="evidence" value="ECO:0007669"/>
    <property type="project" value="UniProtKB-KW"/>
</dbReference>
<evidence type="ECO:0000256" key="1">
    <source>
        <dbReference type="ARBA" id="ARBA00001933"/>
    </source>
</evidence>
<evidence type="ECO:0000256" key="5">
    <source>
        <dbReference type="RuleBase" id="RU003560"/>
    </source>
</evidence>
<accession>A0AA41YMX9</accession>
<dbReference type="SUPFAM" id="SSF53383">
    <property type="entry name" value="PLP-dependent transferases"/>
    <property type="match status" value="1"/>
</dbReference>
<evidence type="ECO:0000256" key="3">
    <source>
        <dbReference type="ARBA" id="ARBA00022576"/>
    </source>
</evidence>
<reference evidence="6" key="1">
    <citation type="submission" date="2022-09" db="EMBL/GenBank/DDBJ databases">
        <title>Rhodovastum sp. nov. RN2-1 isolated from soil in Seongnam, South Korea.</title>
        <authorList>
            <person name="Le N.T."/>
        </authorList>
    </citation>
    <scope>NUCLEOTIDE SEQUENCE</scope>
    <source>
        <strain evidence="6">RN2-1</strain>
    </source>
</reference>
<dbReference type="InterPro" id="IPR005814">
    <property type="entry name" value="Aminotrans_3"/>
</dbReference>
<dbReference type="PANTHER" id="PTHR43094:SF1">
    <property type="entry name" value="AMINOTRANSFERASE CLASS-III"/>
    <property type="match status" value="1"/>
</dbReference>
<sequence>MSLANTPDPEARKAVVRQDLGNVLHPIVQHKVLEQQQIVVTSAQNSTIVDADGTAYLDAMAGLWCVNIGYGRTELAAVAAEQMQQLAYYPHTAMNVPAAALAEKINGLLGGDNHIYFVNSGSEANEAGFKIARQYMKQEHPGEFRYKTITRYFSYHGTTLGTLAAGGMGERKTKFEPLSGDFIHVAQPYCYRCPFGLTYPSCALACVKNMETTILGEGPETVAEIIVEPIMSGVGVAVPPDEYLPEVEKLCRKYGLLLHVDEVINGFGRTGKMFGHQHWGISPDIISIAKGISSAYLPIAATVVKNHVFQSFYGDASDNRQVAQVNTYGGHPAAAAVALRNIEIMQEERLAERAAEMGAYLMDGLRGLMHHPWIGDVRGKGLLVGVELVLDRQTKEPVTSAHIQSVVDFCRNNGVIVGRSGGGRRYSNTITLCPPLVITRGEIDRIVEVLGQAVASLGRQLASAA</sequence>
<gene>
    <name evidence="6" type="ORF">OL599_01510</name>
</gene>
<evidence type="ECO:0000313" key="6">
    <source>
        <dbReference type="EMBL" id="MCW3473245.1"/>
    </source>
</evidence>
<proteinExistence type="inferred from homology"/>
<dbReference type="FunFam" id="3.40.640.10:FF:000004">
    <property type="entry name" value="Acetylornithine aminotransferase"/>
    <property type="match status" value="1"/>
</dbReference>
<dbReference type="InterPro" id="IPR015422">
    <property type="entry name" value="PyrdxlP-dep_Trfase_small"/>
</dbReference>
<comment type="cofactor">
    <cofactor evidence="1">
        <name>pyridoxal 5'-phosphate</name>
        <dbReference type="ChEBI" id="CHEBI:597326"/>
    </cofactor>
</comment>
<keyword evidence="3 6" id="KW-0032">Aminotransferase</keyword>
<protein>
    <submittedName>
        <fullName evidence="6">Aminotransferase</fullName>
    </submittedName>
</protein>
<comment type="caution">
    <text evidence="6">The sequence shown here is derived from an EMBL/GenBank/DDBJ whole genome shotgun (WGS) entry which is preliminary data.</text>
</comment>
<name>A0AA41YMX9_9PROT</name>
<dbReference type="PANTHER" id="PTHR43094">
    <property type="entry name" value="AMINOTRANSFERASE"/>
    <property type="match status" value="1"/>
</dbReference>